<dbReference type="PANTHER" id="PTHR24221">
    <property type="entry name" value="ATP-BINDING CASSETTE SUB-FAMILY B"/>
    <property type="match status" value="1"/>
</dbReference>
<dbReference type="InterPro" id="IPR027417">
    <property type="entry name" value="P-loop_NTPase"/>
</dbReference>
<keyword evidence="4" id="KW-0067">ATP-binding</keyword>
<proteinExistence type="predicted"/>
<keyword evidence="3" id="KW-0547">Nucleotide-binding</keyword>
<comment type="caution">
    <text evidence="10">The sequence shown here is derived from an EMBL/GenBank/DDBJ whole genome shotgun (WGS) entry which is preliminary data.</text>
</comment>
<dbReference type="NCBIfam" id="TIGR01842">
    <property type="entry name" value="type_I_sec_PrtD"/>
    <property type="match status" value="1"/>
</dbReference>
<evidence type="ECO:0000256" key="7">
    <source>
        <dbReference type="SAM" id="Phobius"/>
    </source>
</evidence>
<feature type="transmembrane region" description="Helical" evidence="7">
    <location>
        <begin position="133"/>
        <end position="158"/>
    </location>
</feature>
<feature type="transmembrane region" description="Helical" evidence="7">
    <location>
        <begin position="21"/>
        <end position="42"/>
    </location>
</feature>
<dbReference type="InterPro" id="IPR036640">
    <property type="entry name" value="ABC1_TM_sf"/>
</dbReference>
<accession>A0ABT9J7V7</accession>
<feature type="transmembrane region" description="Helical" evidence="7">
    <location>
        <begin position="164"/>
        <end position="183"/>
    </location>
</feature>
<comment type="subcellular location">
    <subcellularLocation>
        <location evidence="1">Cell membrane</location>
        <topology evidence="1">Multi-pass membrane protein</topology>
    </subcellularLocation>
</comment>
<gene>
    <name evidence="10" type="ORF">Q5Y72_02045</name>
</gene>
<dbReference type="SUPFAM" id="SSF52540">
    <property type="entry name" value="P-loop containing nucleoside triphosphate hydrolases"/>
    <property type="match status" value="1"/>
</dbReference>
<feature type="domain" description="ABC transmembrane type-1" evidence="9">
    <location>
        <begin position="26"/>
        <end position="305"/>
    </location>
</feature>
<evidence type="ECO:0000256" key="5">
    <source>
        <dbReference type="ARBA" id="ARBA00022989"/>
    </source>
</evidence>
<dbReference type="SMART" id="SM00382">
    <property type="entry name" value="AAA"/>
    <property type="match status" value="1"/>
</dbReference>
<dbReference type="PROSITE" id="PS50893">
    <property type="entry name" value="ABC_TRANSPORTER_2"/>
    <property type="match status" value="1"/>
</dbReference>
<dbReference type="PROSITE" id="PS00211">
    <property type="entry name" value="ABC_TRANSPORTER_1"/>
    <property type="match status" value="1"/>
</dbReference>
<sequence>MGKAPFQQDGSRELREARAAGFSLFVAVGLFSAVVNLLMLTGPLFMLQVYDRVLGSQSSETLAALFVLVVFLFLLMGVVDLARNRITQRLAARFQDRMEGRVFTAALREGAISGDESAAAASGMRDLDAVQRFIGSPVLLAMFDMPWAPIFLAAVFIFHPFLGVVATAGGTILVVATIANRWLTRRPLQQSAISATQAQRMADLYRDEGEVIGALGMRSATFSRWHRARADAQDSAVRGADVAAGFTVFSRSFRLFLQSAMLAAGAWLVLRQELTPGAMIASSIMMGRALAPVEQLVGGWAMVQAAQDGWDRLARLLSRQPPEKPRTPLPRPEARIDVRQLSVAPPGQGIATLRGVSFSVGPGQALGVIGPSGAGKTTLARALIGAWPVGAGSIRLGGATLDQFDPDVLGALIGYLPQQVTLFDGSIADNIARLAPDPDPDRVVRAAKAAAAHQMILDLPQGYDTRISQTAGRLSGGQIQRIGLARALYPDPALLVLDEPNSNLDNQGSEALNAAIRRVKAQGGAVVIMAHRPAAINECELLLVMEQGVRRAFGPRDQVLKEMVQNSAQIMKAQETGQSGGVT</sequence>
<dbReference type="PROSITE" id="PS50929">
    <property type="entry name" value="ABC_TM1F"/>
    <property type="match status" value="1"/>
</dbReference>
<dbReference type="Gene3D" id="1.20.1560.10">
    <property type="entry name" value="ABC transporter type 1, transmembrane domain"/>
    <property type="match status" value="1"/>
</dbReference>
<dbReference type="InterPro" id="IPR039421">
    <property type="entry name" value="Type_1_exporter"/>
</dbReference>
<dbReference type="Gene3D" id="3.40.50.300">
    <property type="entry name" value="P-loop containing nucleotide triphosphate hydrolases"/>
    <property type="match status" value="1"/>
</dbReference>
<evidence type="ECO:0000256" key="1">
    <source>
        <dbReference type="ARBA" id="ARBA00004651"/>
    </source>
</evidence>
<evidence type="ECO:0000256" key="4">
    <source>
        <dbReference type="ARBA" id="ARBA00022840"/>
    </source>
</evidence>
<feature type="transmembrane region" description="Helical" evidence="7">
    <location>
        <begin position="62"/>
        <end position="82"/>
    </location>
</feature>
<dbReference type="InterPro" id="IPR003439">
    <property type="entry name" value="ABC_transporter-like_ATP-bd"/>
</dbReference>
<evidence type="ECO:0000259" key="8">
    <source>
        <dbReference type="PROSITE" id="PS50893"/>
    </source>
</evidence>
<dbReference type="InterPro" id="IPR003593">
    <property type="entry name" value="AAA+_ATPase"/>
</dbReference>
<evidence type="ECO:0000259" key="9">
    <source>
        <dbReference type="PROSITE" id="PS50929"/>
    </source>
</evidence>
<evidence type="ECO:0000256" key="2">
    <source>
        <dbReference type="ARBA" id="ARBA00022692"/>
    </source>
</evidence>
<keyword evidence="2 7" id="KW-0812">Transmembrane</keyword>
<dbReference type="InterPro" id="IPR017871">
    <property type="entry name" value="ABC_transporter-like_CS"/>
</dbReference>
<dbReference type="Pfam" id="PF00664">
    <property type="entry name" value="ABC_membrane"/>
    <property type="match status" value="1"/>
</dbReference>
<dbReference type="InterPro" id="IPR010128">
    <property type="entry name" value="ATPase_T1SS_PrtD-like"/>
</dbReference>
<keyword evidence="11" id="KW-1185">Reference proteome</keyword>
<dbReference type="Proteomes" id="UP001224997">
    <property type="component" value="Unassembled WGS sequence"/>
</dbReference>
<evidence type="ECO:0000313" key="11">
    <source>
        <dbReference type="Proteomes" id="UP001224997"/>
    </source>
</evidence>
<organism evidence="10 11">
    <name type="scientific">Paracoccus spongiarum</name>
    <dbReference type="NCBI Taxonomy" id="3064387"/>
    <lineage>
        <taxon>Bacteria</taxon>
        <taxon>Pseudomonadati</taxon>
        <taxon>Pseudomonadota</taxon>
        <taxon>Alphaproteobacteria</taxon>
        <taxon>Rhodobacterales</taxon>
        <taxon>Paracoccaceae</taxon>
        <taxon>Paracoccus</taxon>
    </lineage>
</organism>
<dbReference type="InterPro" id="IPR011527">
    <property type="entry name" value="ABC1_TM_dom"/>
</dbReference>
<dbReference type="SUPFAM" id="SSF90123">
    <property type="entry name" value="ABC transporter transmembrane region"/>
    <property type="match status" value="1"/>
</dbReference>
<keyword evidence="5 7" id="KW-1133">Transmembrane helix</keyword>
<keyword evidence="6 7" id="KW-0472">Membrane</keyword>
<evidence type="ECO:0000256" key="6">
    <source>
        <dbReference type="ARBA" id="ARBA00023136"/>
    </source>
</evidence>
<name>A0ABT9J7V7_9RHOB</name>
<reference evidence="10 11" key="1">
    <citation type="submission" date="2023-08" db="EMBL/GenBank/DDBJ databases">
        <authorList>
            <person name="Park J.-S."/>
        </authorList>
    </citation>
    <scope>NUCLEOTIDE SEQUENCE [LARGE SCALE GENOMIC DNA]</scope>
    <source>
        <strain evidence="10 11">2205BS29-5</strain>
    </source>
</reference>
<evidence type="ECO:0000313" key="10">
    <source>
        <dbReference type="EMBL" id="MDP5305876.1"/>
    </source>
</evidence>
<dbReference type="EMBL" id="JAVAMQ010000002">
    <property type="protein sequence ID" value="MDP5305876.1"/>
    <property type="molecule type" value="Genomic_DNA"/>
</dbReference>
<dbReference type="Pfam" id="PF00005">
    <property type="entry name" value="ABC_tran"/>
    <property type="match status" value="1"/>
</dbReference>
<feature type="transmembrane region" description="Helical" evidence="7">
    <location>
        <begin position="253"/>
        <end position="270"/>
    </location>
</feature>
<dbReference type="PANTHER" id="PTHR24221:SF248">
    <property type="entry name" value="ABC TRANSPORTER TRANSMEMBRANE REGION"/>
    <property type="match status" value="1"/>
</dbReference>
<protein>
    <submittedName>
        <fullName evidence="10">Type I secretion system permease/ATPase</fullName>
    </submittedName>
</protein>
<feature type="domain" description="ABC transporter" evidence="8">
    <location>
        <begin position="338"/>
        <end position="572"/>
    </location>
</feature>
<evidence type="ECO:0000256" key="3">
    <source>
        <dbReference type="ARBA" id="ARBA00022741"/>
    </source>
</evidence>
<dbReference type="RefSeq" id="WP_305961758.1">
    <property type="nucleotide sequence ID" value="NZ_JAVAMQ010000002.1"/>
</dbReference>